<reference evidence="8" key="1">
    <citation type="submission" date="2020-05" db="EMBL/GenBank/DDBJ databases">
        <authorList>
            <person name="Chiriac C."/>
            <person name="Salcher M."/>
            <person name="Ghai R."/>
            <person name="Kavagutti S V."/>
        </authorList>
    </citation>
    <scope>NUCLEOTIDE SEQUENCE</scope>
</reference>
<dbReference type="InterPro" id="IPR013130">
    <property type="entry name" value="Fe3_Rdtase_TM_dom"/>
</dbReference>
<name>A0A6J7M5M2_9ZZZZ</name>
<evidence type="ECO:0000259" key="7">
    <source>
        <dbReference type="Pfam" id="PF01794"/>
    </source>
</evidence>
<protein>
    <submittedName>
        <fullName evidence="8">Unannotated protein</fullName>
    </submittedName>
</protein>
<evidence type="ECO:0000256" key="6">
    <source>
        <dbReference type="SAM" id="Phobius"/>
    </source>
</evidence>
<keyword evidence="4 6" id="KW-0472">Membrane</keyword>
<evidence type="ECO:0000256" key="2">
    <source>
        <dbReference type="ARBA" id="ARBA00022692"/>
    </source>
</evidence>
<dbReference type="AlphaFoldDB" id="A0A6J7M5M2"/>
<keyword evidence="2 6" id="KW-0812">Transmembrane</keyword>
<evidence type="ECO:0000256" key="3">
    <source>
        <dbReference type="ARBA" id="ARBA00022989"/>
    </source>
</evidence>
<proteinExistence type="predicted"/>
<feature type="domain" description="Ferric oxidoreductase" evidence="7">
    <location>
        <begin position="15"/>
        <end position="136"/>
    </location>
</feature>
<feature type="transmembrane region" description="Helical" evidence="6">
    <location>
        <begin position="124"/>
        <end position="145"/>
    </location>
</feature>
<feature type="region of interest" description="Disordered" evidence="5">
    <location>
        <begin position="175"/>
        <end position="227"/>
    </location>
</feature>
<feature type="transmembrane region" description="Helical" evidence="6">
    <location>
        <begin position="151"/>
        <end position="169"/>
    </location>
</feature>
<dbReference type="Pfam" id="PF01794">
    <property type="entry name" value="Ferric_reduct"/>
    <property type="match status" value="1"/>
</dbReference>
<feature type="transmembrane region" description="Helical" evidence="6">
    <location>
        <begin position="52"/>
        <end position="73"/>
    </location>
</feature>
<organism evidence="8">
    <name type="scientific">freshwater metagenome</name>
    <dbReference type="NCBI Taxonomy" id="449393"/>
    <lineage>
        <taxon>unclassified sequences</taxon>
        <taxon>metagenomes</taxon>
        <taxon>ecological metagenomes</taxon>
    </lineage>
</organism>
<dbReference type="EMBL" id="CAFBON010000005">
    <property type="protein sequence ID" value="CAB4973823.1"/>
    <property type="molecule type" value="Genomic_DNA"/>
</dbReference>
<accession>A0A6J7M5M2</accession>
<evidence type="ECO:0000256" key="4">
    <source>
        <dbReference type="ARBA" id="ARBA00023136"/>
    </source>
</evidence>
<dbReference type="GO" id="GO:0016020">
    <property type="term" value="C:membrane"/>
    <property type="evidence" value="ECO:0007669"/>
    <property type="project" value="UniProtKB-SubCell"/>
</dbReference>
<evidence type="ECO:0000256" key="5">
    <source>
        <dbReference type="SAM" id="MobiDB-lite"/>
    </source>
</evidence>
<feature type="transmembrane region" description="Helical" evidence="6">
    <location>
        <begin position="93"/>
        <end position="112"/>
    </location>
</feature>
<feature type="transmembrane region" description="Helical" evidence="6">
    <location>
        <begin position="6"/>
        <end position="32"/>
    </location>
</feature>
<comment type="subcellular location">
    <subcellularLocation>
        <location evidence="1">Membrane</location>
        <topology evidence="1">Multi-pass membrane protein</topology>
    </subcellularLocation>
</comment>
<keyword evidence="3 6" id="KW-1133">Transmembrane helix</keyword>
<evidence type="ECO:0000313" key="8">
    <source>
        <dbReference type="EMBL" id="CAB4973823.1"/>
    </source>
</evidence>
<gene>
    <name evidence="8" type="ORF">UFOPK3954_00102</name>
</gene>
<evidence type="ECO:0000256" key="1">
    <source>
        <dbReference type="ARBA" id="ARBA00004141"/>
    </source>
</evidence>
<sequence length="263" mass="28043">MNTAQLAWFTARSAGIVAWALATSSILLGLALSTRLVRRKGVPVWLNSLHRYLGTLTLVFTAVHLGALVADNWVHFGVADLLVPMASTWKPGAVAWGIVALYLLVAVQVTSWCKRWLPRRLWHAVHLTSIPLFVAGTVHGAQAGADRGHAVVQWGALVGSAGILFLLLFRTMSGSGRRRRGRKPGVGVGDRVGGLRSRRSDGGNALGDQGLDGGVEPAVGERGGQRREHEDAVRLLIALDDAEFLPGRLRDPGSGPEAVNIGL</sequence>